<name>A0A9P9J3A8_9HYPO</name>
<dbReference type="EMBL" id="JAGMUU010000014">
    <property type="protein sequence ID" value="KAH7139744.1"/>
    <property type="molecule type" value="Genomic_DNA"/>
</dbReference>
<dbReference type="PANTHER" id="PTHR33112:SF10">
    <property type="entry name" value="TOL"/>
    <property type="match status" value="1"/>
</dbReference>
<evidence type="ECO:0000313" key="2">
    <source>
        <dbReference type="EMBL" id="KAH7139744.1"/>
    </source>
</evidence>
<keyword evidence="3" id="KW-1185">Reference proteome</keyword>
<evidence type="ECO:0000313" key="3">
    <source>
        <dbReference type="Proteomes" id="UP000717696"/>
    </source>
</evidence>
<dbReference type="Proteomes" id="UP000717696">
    <property type="component" value="Unassembled WGS sequence"/>
</dbReference>
<protein>
    <submittedName>
        <fullName evidence="2">Heterokaryon incompatibility protein-domain-containing protein</fullName>
    </submittedName>
</protein>
<dbReference type="AlphaFoldDB" id="A0A9P9J3A8"/>
<gene>
    <name evidence="2" type="ORF">B0J13DRAFT_478006</name>
</gene>
<evidence type="ECO:0000259" key="1">
    <source>
        <dbReference type="Pfam" id="PF06985"/>
    </source>
</evidence>
<comment type="caution">
    <text evidence="2">The sequence shown here is derived from an EMBL/GenBank/DDBJ whole genome shotgun (WGS) entry which is preliminary data.</text>
</comment>
<dbReference type="InterPro" id="IPR010730">
    <property type="entry name" value="HET"/>
</dbReference>
<reference evidence="2" key="1">
    <citation type="journal article" date="2021" name="Nat. Commun.">
        <title>Genetic determinants of endophytism in the Arabidopsis root mycobiome.</title>
        <authorList>
            <person name="Mesny F."/>
            <person name="Miyauchi S."/>
            <person name="Thiergart T."/>
            <person name="Pickel B."/>
            <person name="Atanasova L."/>
            <person name="Karlsson M."/>
            <person name="Huettel B."/>
            <person name="Barry K.W."/>
            <person name="Haridas S."/>
            <person name="Chen C."/>
            <person name="Bauer D."/>
            <person name="Andreopoulos W."/>
            <person name="Pangilinan J."/>
            <person name="LaButti K."/>
            <person name="Riley R."/>
            <person name="Lipzen A."/>
            <person name="Clum A."/>
            <person name="Drula E."/>
            <person name="Henrissat B."/>
            <person name="Kohler A."/>
            <person name="Grigoriev I.V."/>
            <person name="Martin F.M."/>
            <person name="Hacquard S."/>
        </authorList>
    </citation>
    <scope>NUCLEOTIDE SEQUENCE</scope>
    <source>
        <strain evidence="2">MPI-CAGE-AT-0021</strain>
    </source>
</reference>
<sequence length="540" mass="60938">MATVPEIPVSSSRLGYEDEVNFCSRCRVIVADVTPSESLDDKYRTHHFTAQDLDLAAKAGCMFCRRIADKIWWRSGGSRPPGSTVLSSVGGSSDEFTWYSWSDPKVVPEVDDVSIFVNEPVDTLKGRESCMLRVAFDPLLDQKHFPATIATNNLGSDTSWEQATSWLVHCLENHKSCVHQYSGPWYPTRLINVGKPGDSTVNLCLTATSNMDGPYITLSHRWGLGEMVKLKSGNLQQYLHEIPLTDLPQTFTDAIQVARSLQVRYIWIDSLCIIQDSAEDWLVESAQMQNVYRRSFLNISATGAGDSSGNGALFRHRSLDAGWVAWTTERRKGQRFLVYDREYWNDQLIDSELNRRAWVLQERMLAPRVLHSGDKQLFWECHELEACESKRNMNLGPRIKPGPPLDAKTDLAYELWAEIVSRYTPCSVTKESDKLVAISGIARQLSTTLQDEYLAGLWRSNLVECLSWIAQNPEGLSRPTVYRAPSWSWASVASSVRYFHFGVPQVAEPQVTIEQVCVTPESGDYFGQIRDGFVKLRGSM</sequence>
<proteinExistence type="predicted"/>
<dbReference type="OrthoDB" id="5347061at2759"/>
<accession>A0A9P9J3A8</accession>
<dbReference type="PANTHER" id="PTHR33112">
    <property type="entry name" value="DOMAIN PROTEIN, PUTATIVE-RELATED"/>
    <property type="match status" value="1"/>
</dbReference>
<feature type="non-terminal residue" evidence="2">
    <location>
        <position position="1"/>
    </location>
</feature>
<organism evidence="2 3">
    <name type="scientific">Dactylonectria estremocensis</name>
    <dbReference type="NCBI Taxonomy" id="1079267"/>
    <lineage>
        <taxon>Eukaryota</taxon>
        <taxon>Fungi</taxon>
        <taxon>Dikarya</taxon>
        <taxon>Ascomycota</taxon>
        <taxon>Pezizomycotina</taxon>
        <taxon>Sordariomycetes</taxon>
        <taxon>Hypocreomycetidae</taxon>
        <taxon>Hypocreales</taxon>
        <taxon>Nectriaceae</taxon>
        <taxon>Dactylonectria</taxon>
    </lineage>
</organism>
<feature type="domain" description="Heterokaryon incompatibility" evidence="1">
    <location>
        <begin position="215"/>
        <end position="362"/>
    </location>
</feature>
<dbReference type="Pfam" id="PF06985">
    <property type="entry name" value="HET"/>
    <property type="match status" value="1"/>
</dbReference>